<organism evidence="1 2">
    <name type="scientific">Ideonella lacteola</name>
    <dbReference type="NCBI Taxonomy" id="2984193"/>
    <lineage>
        <taxon>Bacteria</taxon>
        <taxon>Pseudomonadati</taxon>
        <taxon>Pseudomonadota</taxon>
        <taxon>Betaproteobacteria</taxon>
        <taxon>Burkholderiales</taxon>
        <taxon>Sphaerotilaceae</taxon>
        <taxon>Ideonella</taxon>
    </lineage>
</organism>
<evidence type="ECO:0008006" key="3">
    <source>
        <dbReference type="Google" id="ProtNLM"/>
    </source>
</evidence>
<gene>
    <name evidence="1" type="ORF">AACH06_29735</name>
</gene>
<dbReference type="Proteomes" id="UP001371218">
    <property type="component" value="Unassembled WGS sequence"/>
</dbReference>
<comment type="caution">
    <text evidence="1">The sequence shown here is derived from an EMBL/GenBank/DDBJ whole genome shotgun (WGS) entry which is preliminary data.</text>
</comment>
<name>A0ABU9BYF4_9BURK</name>
<sequence length="136" mass="14839">MSFDLFVGSFIGGERASFPATVLRGAFGPFIIETEPKWFVLSFGPDVSDKCALYVDTNADQIDSFSIDPLDDSRLYEALFSILKIPGLTLYMPGSCPPLVGHAETAEHLPAEMIQTLGEALLLKAASEIPERIRQS</sequence>
<accession>A0ABU9BYF4</accession>
<keyword evidence="2" id="KW-1185">Reference proteome</keyword>
<proteinExistence type="predicted"/>
<reference evidence="1 2" key="1">
    <citation type="submission" date="2024-04" db="EMBL/GenBank/DDBJ databases">
        <title>Novel species of the genus Ideonella isolated from streams.</title>
        <authorList>
            <person name="Lu H."/>
        </authorList>
    </citation>
    <scope>NUCLEOTIDE SEQUENCE [LARGE SCALE GENOMIC DNA]</scope>
    <source>
        <strain evidence="1 2">DXS29W</strain>
    </source>
</reference>
<evidence type="ECO:0000313" key="2">
    <source>
        <dbReference type="Proteomes" id="UP001371218"/>
    </source>
</evidence>
<evidence type="ECO:0000313" key="1">
    <source>
        <dbReference type="EMBL" id="MEK8035018.1"/>
    </source>
</evidence>
<dbReference type="RefSeq" id="WP_341429453.1">
    <property type="nucleotide sequence ID" value="NZ_JBBUTG010000051.1"/>
</dbReference>
<protein>
    <recommendedName>
        <fullName evidence="3">DUF1851 domain-containing protein</fullName>
    </recommendedName>
</protein>
<dbReference type="EMBL" id="JBBUTG010000051">
    <property type="protein sequence ID" value="MEK8035018.1"/>
    <property type="molecule type" value="Genomic_DNA"/>
</dbReference>